<dbReference type="CDD" id="cd00761">
    <property type="entry name" value="Glyco_tranf_GTA_type"/>
    <property type="match status" value="1"/>
</dbReference>
<evidence type="ECO:0000259" key="1">
    <source>
        <dbReference type="Pfam" id="PF00535"/>
    </source>
</evidence>
<evidence type="ECO:0000313" key="2">
    <source>
        <dbReference type="EMBL" id="KAA8482796.1"/>
    </source>
</evidence>
<reference evidence="2 3" key="1">
    <citation type="submission" date="2019-09" db="EMBL/GenBank/DDBJ databases">
        <title>Pararcticibacter amylolyticus gen. nov., sp. nov., isolated from a rottenly hemp rope, and reclassification of Pedobacter tournemirensis as Pararcticibacter tournemirensis comb. nov.</title>
        <authorList>
            <person name="Cai Y."/>
        </authorList>
    </citation>
    <scope>NUCLEOTIDE SEQUENCE [LARGE SCALE GENOMIC DNA]</scope>
    <source>
        <strain evidence="2 3">TF5-37.2-LB10</strain>
    </source>
</reference>
<organism evidence="2 3">
    <name type="scientific">Arcticibacter tournemirensis</name>
    <dbReference type="NCBI Taxonomy" id="699437"/>
    <lineage>
        <taxon>Bacteria</taxon>
        <taxon>Pseudomonadati</taxon>
        <taxon>Bacteroidota</taxon>
        <taxon>Sphingobacteriia</taxon>
        <taxon>Sphingobacteriales</taxon>
        <taxon>Sphingobacteriaceae</taxon>
        <taxon>Arcticibacter</taxon>
    </lineage>
</organism>
<dbReference type="Gene3D" id="3.90.550.10">
    <property type="entry name" value="Spore Coat Polysaccharide Biosynthesis Protein SpsA, Chain A"/>
    <property type="match status" value="1"/>
</dbReference>
<proteinExistence type="predicted"/>
<dbReference type="SUPFAM" id="SSF53448">
    <property type="entry name" value="Nucleotide-diphospho-sugar transferases"/>
    <property type="match status" value="1"/>
</dbReference>
<feature type="domain" description="Glycosyltransferase 2-like" evidence="1">
    <location>
        <begin position="14"/>
        <end position="163"/>
    </location>
</feature>
<dbReference type="OrthoDB" id="744361at2"/>
<evidence type="ECO:0000313" key="3">
    <source>
        <dbReference type="Proteomes" id="UP000322918"/>
    </source>
</evidence>
<keyword evidence="2" id="KW-0808">Transferase</keyword>
<dbReference type="InterPro" id="IPR029044">
    <property type="entry name" value="Nucleotide-diphossugar_trans"/>
</dbReference>
<dbReference type="GO" id="GO:0016740">
    <property type="term" value="F:transferase activity"/>
    <property type="evidence" value="ECO:0007669"/>
    <property type="project" value="UniProtKB-KW"/>
</dbReference>
<name>A0A5M9H7E5_9SPHI</name>
<dbReference type="AlphaFoldDB" id="A0A5M9H7E5"/>
<accession>A0A5M9H7E5</accession>
<dbReference type="Pfam" id="PF00535">
    <property type="entry name" value="Glycos_transf_2"/>
    <property type="match status" value="1"/>
</dbReference>
<dbReference type="InterPro" id="IPR001173">
    <property type="entry name" value="Glyco_trans_2-like"/>
</dbReference>
<comment type="caution">
    <text evidence="2">The sequence shown here is derived from an EMBL/GenBank/DDBJ whole genome shotgun (WGS) entry which is preliminary data.</text>
</comment>
<dbReference type="Proteomes" id="UP000322918">
    <property type="component" value="Unassembled WGS sequence"/>
</dbReference>
<sequence length="262" mass="31078">MDGNSYLFKGVTLMVTHYNRSGSLERLLYAFEKLNCRFEDIVVSDDGSKEEHIENLRKVQSAVPFRLIRSEVNKGLGNNLNKGQAAVQTPYTLYVQEDFIPTEKFPPRFKDALSFMDSDPGIDIVRFYAYSSYPYLKYYNSGFYKMLIKPWYANYRKIYYYSDHPHLRRSSFNEKFGPYPEGLKGDRTEYRMCLNFIQRKGRGLFYGKYNELFVQDNSDEPSTMKRKSWTTSKKPLISVVRNFYRQIRYNFDILFNKGSHQE</sequence>
<gene>
    <name evidence="2" type="ORF">F1649_11130</name>
</gene>
<dbReference type="RefSeq" id="WP_141815335.1">
    <property type="nucleotide sequence ID" value="NZ_VFPL01000001.1"/>
</dbReference>
<dbReference type="EMBL" id="VWNE01000015">
    <property type="protein sequence ID" value="KAA8482796.1"/>
    <property type="molecule type" value="Genomic_DNA"/>
</dbReference>
<keyword evidence="3" id="KW-1185">Reference proteome</keyword>
<protein>
    <submittedName>
        <fullName evidence="2">Glycosyltransferase family 2 protein</fullName>
    </submittedName>
</protein>